<evidence type="ECO:0000259" key="3">
    <source>
        <dbReference type="Pfam" id="PF08450"/>
    </source>
</evidence>
<comment type="caution">
    <text evidence="4">The sequence shown here is derived from an EMBL/GenBank/DDBJ whole genome shotgun (WGS) entry which is preliminary data.</text>
</comment>
<feature type="domain" description="SMP-30/Gluconolactonase/LRE-like region" evidence="3">
    <location>
        <begin position="16"/>
        <end position="255"/>
    </location>
</feature>
<dbReference type="Proteomes" id="UP001595528">
    <property type="component" value="Unassembled WGS sequence"/>
</dbReference>
<protein>
    <submittedName>
        <fullName evidence="4">SMP-30/gluconolactonase/LRE family protein</fullName>
        <ecNumber evidence="4">3.1.1.99</ecNumber>
    </submittedName>
</protein>
<dbReference type="InterPro" id="IPR013658">
    <property type="entry name" value="SGL"/>
</dbReference>
<dbReference type="RefSeq" id="WP_379900163.1">
    <property type="nucleotide sequence ID" value="NZ_JBHRTR010000025.1"/>
</dbReference>
<organism evidence="4 5">
    <name type="scientific">Marinibaculum pumilum</name>
    <dbReference type="NCBI Taxonomy" id="1766165"/>
    <lineage>
        <taxon>Bacteria</taxon>
        <taxon>Pseudomonadati</taxon>
        <taxon>Pseudomonadota</taxon>
        <taxon>Alphaproteobacteria</taxon>
        <taxon>Rhodospirillales</taxon>
        <taxon>Rhodospirillaceae</taxon>
        <taxon>Marinibaculum</taxon>
    </lineage>
</organism>
<keyword evidence="5" id="KW-1185">Reference proteome</keyword>
<feature type="compositionally biased region" description="Basic and acidic residues" evidence="2">
    <location>
        <begin position="279"/>
        <end position="288"/>
    </location>
</feature>
<dbReference type="EMBL" id="JBHRTR010000025">
    <property type="protein sequence ID" value="MFC3227737.1"/>
    <property type="molecule type" value="Genomic_DNA"/>
</dbReference>
<accession>A0ABV7KZH9</accession>
<evidence type="ECO:0000256" key="2">
    <source>
        <dbReference type="SAM" id="MobiDB-lite"/>
    </source>
</evidence>
<feature type="region of interest" description="Disordered" evidence="2">
    <location>
        <begin position="258"/>
        <end position="288"/>
    </location>
</feature>
<dbReference type="GO" id="GO:0016787">
    <property type="term" value="F:hydrolase activity"/>
    <property type="evidence" value="ECO:0007669"/>
    <property type="project" value="UniProtKB-KW"/>
</dbReference>
<dbReference type="PRINTS" id="PR01790">
    <property type="entry name" value="SMP30FAMILY"/>
</dbReference>
<sequence length="288" mass="31001">MTTTTASLFDARHCFLGEGPLWHPERGQFFWFDIIGNRLLSRAGDAAQEWRFEEHASAAGWIDADSLLVATESGVRRLNLADGSHEPLAAIEADEPATRSNDGRADPQGGFWIGTMGKKQERGLGCIYRYYRGAVELLYRGISIPNAICFAPGGRLAYFADTPTRRIMAQPLDASGWPDGPAEVFVDLSAEKLNPDGAVVDAGGGLWNAQWGAARVARYTPDGRFDRAVAVPGRHASCPAFGGPGLTQMLVTTAREGMDDPDDDQGRTYLADPGIAGQAEHRVVPGPS</sequence>
<gene>
    <name evidence="4" type="ORF">ACFOGJ_10870</name>
</gene>
<dbReference type="InterPro" id="IPR011042">
    <property type="entry name" value="6-blade_b-propeller_TolB-like"/>
</dbReference>
<dbReference type="InterPro" id="IPR005511">
    <property type="entry name" value="SMP-30"/>
</dbReference>
<dbReference type="PANTHER" id="PTHR10907">
    <property type="entry name" value="REGUCALCIN"/>
    <property type="match status" value="1"/>
</dbReference>
<dbReference type="Pfam" id="PF08450">
    <property type="entry name" value="SGL"/>
    <property type="match status" value="1"/>
</dbReference>
<evidence type="ECO:0000256" key="1">
    <source>
        <dbReference type="ARBA" id="ARBA00008853"/>
    </source>
</evidence>
<dbReference type="EC" id="3.1.1.99" evidence="4"/>
<dbReference type="SUPFAM" id="SSF63829">
    <property type="entry name" value="Calcium-dependent phosphotriesterase"/>
    <property type="match status" value="1"/>
</dbReference>
<dbReference type="PANTHER" id="PTHR10907:SF47">
    <property type="entry name" value="REGUCALCIN"/>
    <property type="match status" value="1"/>
</dbReference>
<keyword evidence="4" id="KW-0378">Hydrolase</keyword>
<name>A0ABV7KZH9_9PROT</name>
<comment type="similarity">
    <text evidence="1">Belongs to the SMP-30/CGR1 family.</text>
</comment>
<dbReference type="Gene3D" id="2.120.10.30">
    <property type="entry name" value="TolB, C-terminal domain"/>
    <property type="match status" value="1"/>
</dbReference>
<reference evidence="5" key="1">
    <citation type="journal article" date="2019" name="Int. J. Syst. Evol. Microbiol.">
        <title>The Global Catalogue of Microorganisms (GCM) 10K type strain sequencing project: providing services to taxonomists for standard genome sequencing and annotation.</title>
        <authorList>
            <consortium name="The Broad Institute Genomics Platform"/>
            <consortium name="The Broad Institute Genome Sequencing Center for Infectious Disease"/>
            <person name="Wu L."/>
            <person name="Ma J."/>
        </authorList>
    </citation>
    <scope>NUCLEOTIDE SEQUENCE [LARGE SCALE GENOMIC DNA]</scope>
    <source>
        <strain evidence="5">KCTC 42964</strain>
    </source>
</reference>
<evidence type="ECO:0000313" key="4">
    <source>
        <dbReference type="EMBL" id="MFC3227737.1"/>
    </source>
</evidence>
<evidence type="ECO:0000313" key="5">
    <source>
        <dbReference type="Proteomes" id="UP001595528"/>
    </source>
</evidence>
<proteinExistence type="inferred from homology"/>